<dbReference type="InterPro" id="IPR007281">
    <property type="entry name" value="Mre11_DNA-bd"/>
</dbReference>
<dbReference type="Pfam" id="PF04152">
    <property type="entry name" value="Mre11_DNA_bind"/>
    <property type="match status" value="1"/>
</dbReference>
<dbReference type="OrthoDB" id="30417at2759"/>
<dbReference type="EMBL" id="KN823040">
    <property type="protein sequence ID" value="KIO25507.1"/>
    <property type="molecule type" value="Genomic_DNA"/>
</dbReference>
<dbReference type="InterPro" id="IPR038487">
    <property type="entry name" value="Mre11_capping_dom"/>
</dbReference>
<dbReference type="InterPro" id="IPR041796">
    <property type="entry name" value="Mre11_N"/>
</dbReference>
<accession>A0A0C3LVU5</accession>
<dbReference type="AlphaFoldDB" id="A0A0C3LVU5"/>
<dbReference type="GO" id="GO:0030145">
    <property type="term" value="F:manganese ion binding"/>
    <property type="evidence" value="ECO:0007669"/>
    <property type="project" value="InterPro"/>
</dbReference>
<dbReference type="Proteomes" id="UP000054248">
    <property type="component" value="Unassembled WGS sequence"/>
</dbReference>
<dbReference type="InterPro" id="IPR004843">
    <property type="entry name" value="Calcineurin-like_PHP"/>
</dbReference>
<dbReference type="GO" id="GO:0007095">
    <property type="term" value="P:mitotic G2 DNA damage checkpoint signaling"/>
    <property type="evidence" value="ECO:0007669"/>
    <property type="project" value="TreeGrafter"/>
</dbReference>
<dbReference type="Pfam" id="PF00149">
    <property type="entry name" value="Metallophos"/>
    <property type="match status" value="1"/>
</dbReference>
<dbReference type="STRING" id="1051891.A0A0C3LVU5"/>
<dbReference type="Gene3D" id="3.30.110.110">
    <property type="entry name" value="Mre11, capping domain"/>
    <property type="match status" value="1"/>
</dbReference>
<dbReference type="InterPro" id="IPR029052">
    <property type="entry name" value="Metallo-depent_PP-like"/>
</dbReference>
<dbReference type="GO" id="GO:0030870">
    <property type="term" value="C:Mre11 complex"/>
    <property type="evidence" value="ECO:0007669"/>
    <property type="project" value="TreeGrafter"/>
</dbReference>
<dbReference type="GO" id="GO:0000014">
    <property type="term" value="F:single-stranded DNA endodeoxyribonuclease activity"/>
    <property type="evidence" value="ECO:0007669"/>
    <property type="project" value="TreeGrafter"/>
</dbReference>
<dbReference type="PANTHER" id="PTHR10139:SF1">
    <property type="entry name" value="DOUBLE-STRAND BREAK REPAIR PROTEIN MRE11"/>
    <property type="match status" value="1"/>
</dbReference>
<dbReference type="CDD" id="cd00840">
    <property type="entry name" value="MPP_Mre11_N"/>
    <property type="match status" value="1"/>
</dbReference>
<evidence type="ECO:0000313" key="3">
    <source>
        <dbReference type="EMBL" id="KIO25507.1"/>
    </source>
</evidence>
<dbReference type="GO" id="GO:0006303">
    <property type="term" value="P:double-strand break repair via nonhomologous end joining"/>
    <property type="evidence" value="ECO:0007669"/>
    <property type="project" value="TreeGrafter"/>
</dbReference>
<dbReference type="GO" id="GO:0000723">
    <property type="term" value="P:telomere maintenance"/>
    <property type="evidence" value="ECO:0007669"/>
    <property type="project" value="TreeGrafter"/>
</dbReference>
<evidence type="ECO:0000313" key="4">
    <source>
        <dbReference type="Proteomes" id="UP000054248"/>
    </source>
</evidence>
<protein>
    <recommendedName>
        <fullName evidence="2">Mre11 DNA-binding domain-containing protein</fullName>
    </recommendedName>
</protein>
<reference evidence="4" key="2">
    <citation type="submission" date="2015-01" db="EMBL/GenBank/DDBJ databases">
        <title>Evolutionary Origins and Diversification of the Mycorrhizal Mutualists.</title>
        <authorList>
            <consortium name="DOE Joint Genome Institute"/>
            <consortium name="Mycorrhizal Genomics Consortium"/>
            <person name="Kohler A."/>
            <person name="Kuo A."/>
            <person name="Nagy L.G."/>
            <person name="Floudas D."/>
            <person name="Copeland A."/>
            <person name="Barry K.W."/>
            <person name="Cichocki N."/>
            <person name="Veneault-Fourrey C."/>
            <person name="LaButti K."/>
            <person name="Lindquist E.A."/>
            <person name="Lipzen A."/>
            <person name="Lundell T."/>
            <person name="Morin E."/>
            <person name="Murat C."/>
            <person name="Riley R."/>
            <person name="Ohm R."/>
            <person name="Sun H."/>
            <person name="Tunlid A."/>
            <person name="Henrissat B."/>
            <person name="Grigoriev I.V."/>
            <person name="Hibbett D.S."/>
            <person name="Martin F."/>
        </authorList>
    </citation>
    <scope>NUCLEOTIDE SEQUENCE [LARGE SCALE GENOMIC DNA]</scope>
    <source>
        <strain evidence="4">MUT 4182</strain>
    </source>
</reference>
<dbReference type="GO" id="GO:0035861">
    <property type="term" value="C:site of double-strand break"/>
    <property type="evidence" value="ECO:0007669"/>
    <property type="project" value="TreeGrafter"/>
</dbReference>
<feature type="domain" description="Mre11 DNA-binding" evidence="2">
    <location>
        <begin position="300"/>
        <end position="466"/>
    </location>
</feature>
<keyword evidence="4" id="KW-1185">Reference proteome</keyword>
<reference evidence="3 4" key="1">
    <citation type="submission" date="2014-04" db="EMBL/GenBank/DDBJ databases">
        <authorList>
            <consortium name="DOE Joint Genome Institute"/>
            <person name="Kuo A."/>
            <person name="Girlanda M."/>
            <person name="Perotto S."/>
            <person name="Kohler A."/>
            <person name="Nagy L.G."/>
            <person name="Floudas D."/>
            <person name="Copeland A."/>
            <person name="Barry K.W."/>
            <person name="Cichocki N."/>
            <person name="Veneault-Fourrey C."/>
            <person name="LaButti K."/>
            <person name="Lindquist E.A."/>
            <person name="Lipzen A."/>
            <person name="Lundell T."/>
            <person name="Morin E."/>
            <person name="Murat C."/>
            <person name="Sun H."/>
            <person name="Tunlid A."/>
            <person name="Henrissat B."/>
            <person name="Grigoriev I.V."/>
            <person name="Hibbett D.S."/>
            <person name="Martin F."/>
            <person name="Nordberg H.P."/>
            <person name="Cantor M.N."/>
            <person name="Hua S.X."/>
        </authorList>
    </citation>
    <scope>NUCLEOTIDE SEQUENCE [LARGE SCALE GENOMIC DNA]</scope>
    <source>
        <strain evidence="3 4">MUT 4182</strain>
    </source>
</reference>
<name>A0A0C3LVU5_9AGAM</name>
<sequence>MASPEPVERPAATCLTAARRPDDIIKIMLATDNHIGYLERDPVRGQDAMDTFEEILKLAVKYDVDFILLAGDLFHENRPSREVLFRTMALLREHTLSDKPVQVELLSNPDDGKADGFSFPAINYEDPNLNVGIPVFSIHGNHDDPQGAGHEGALCALDLLSVAGLINYIGKIDLASDQKDPNSDSGGIKVKPVLLQKGNTRLALYGMGNIKDQRMHYELRTNRVRIVKHGPQEYVPEGMFDDSINLVVWGHEHDCRIEPEEVPGKPYFITQPGSSVATSLSDGESIPKQVAFLEIQGKEFQMTPIPLRTVRPFVMEELILSEEAEEHGFSLTDKMEINKFLRSRRENVGEEDEEDDTAPPKEMLPLVRLKVDTTGVPEMSNPIRFGQEFQGRVANPKDLLVFTRQKKSAQKAVKIDKPELSIDDPDLSTQNKLARVRFAQLVEEYLGAQELQLLGENGMGDAIQMYVDKDDSTAIKEYVSA</sequence>
<dbReference type="SMART" id="SM01347">
    <property type="entry name" value="Mre11_DNA_bind"/>
    <property type="match status" value="1"/>
</dbReference>
<keyword evidence="1" id="KW-0378">Hydrolase</keyword>
<dbReference type="GO" id="GO:0031573">
    <property type="term" value="P:mitotic intra-S DNA damage checkpoint signaling"/>
    <property type="evidence" value="ECO:0007669"/>
    <property type="project" value="TreeGrafter"/>
</dbReference>
<dbReference type="GO" id="GO:0097552">
    <property type="term" value="P:mitochondrial double-strand break repair via homologous recombination"/>
    <property type="evidence" value="ECO:0007669"/>
    <property type="project" value="TreeGrafter"/>
</dbReference>
<dbReference type="SUPFAM" id="SSF56300">
    <property type="entry name" value="Metallo-dependent phosphatases"/>
    <property type="match status" value="1"/>
</dbReference>
<dbReference type="Gene3D" id="3.60.21.10">
    <property type="match status" value="1"/>
</dbReference>
<proteinExistence type="predicted"/>
<organism evidence="3 4">
    <name type="scientific">Tulasnella calospora MUT 4182</name>
    <dbReference type="NCBI Taxonomy" id="1051891"/>
    <lineage>
        <taxon>Eukaryota</taxon>
        <taxon>Fungi</taxon>
        <taxon>Dikarya</taxon>
        <taxon>Basidiomycota</taxon>
        <taxon>Agaricomycotina</taxon>
        <taxon>Agaricomycetes</taxon>
        <taxon>Cantharellales</taxon>
        <taxon>Tulasnellaceae</taxon>
        <taxon>Tulasnella</taxon>
    </lineage>
</organism>
<dbReference type="HOGENOM" id="CLU_009535_3_4_1"/>
<evidence type="ECO:0000259" key="2">
    <source>
        <dbReference type="SMART" id="SM01347"/>
    </source>
</evidence>
<dbReference type="GO" id="GO:0042138">
    <property type="term" value="P:meiotic DNA double-strand break formation"/>
    <property type="evidence" value="ECO:0007669"/>
    <property type="project" value="TreeGrafter"/>
</dbReference>
<evidence type="ECO:0000256" key="1">
    <source>
        <dbReference type="ARBA" id="ARBA00022801"/>
    </source>
</evidence>
<gene>
    <name evidence="3" type="ORF">M407DRAFT_236982</name>
</gene>
<dbReference type="GO" id="GO:0000724">
    <property type="term" value="P:double-strand break repair via homologous recombination"/>
    <property type="evidence" value="ECO:0007669"/>
    <property type="project" value="TreeGrafter"/>
</dbReference>
<dbReference type="PANTHER" id="PTHR10139">
    <property type="entry name" value="DOUBLE-STRAND BREAK REPAIR PROTEIN MRE11"/>
    <property type="match status" value="1"/>
</dbReference>